<evidence type="ECO:0000313" key="1">
    <source>
        <dbReference type="EMBL" id="RJT49130.1"/>
    </source>
</evidence>
<dbReference type="GeneID" id="48948173"/>
<dbReference type="EMBL" id="QZWB01000001">
    <property type="protein sequence ID" value="RJT49130.1"/>
    <property type="molecule type" value="Genomic_DNA"/>
</dbReference>
<dbReference type="Proteomes" id="UP000270757">
    <property type="component" value="Unassembled WGS sequence"/>
</dbReference>
<evidence type="ECO:0000313" key="2">
    <source>
        <dbReference type="Proteomes" id="UP000270757"/>
    </source>
</evidence>
<reference evidence="1 2" key="1">
    <citation type="submission" date="2018-09" db="EMBL/GenBank/DDBJ databases">
        <title>Draft genome sequences of Legionella taurinensis isolated from water samples.</title>
        <authorList>
            <person name="Chakeri A."/>
            <person name="Allerberger F."/>
            <person name="Kundi M."/>
            <person name="Ruppitsch W."/>
            <person name="Schmid D."/>
        </authorList>
    </citation>
    <scope>NUCLEOTIDE SEQUENCE [LARGE SCALE GENOMIC DNA]</scope>
    <source>
        <strain evidence="1 2">4570-18-6</strain>
    </source>
</reference>
<organism evidence="1 2">
    <name type="scientific">Legionella taurinensis</name>
    <dbReference type="NCBI Taxonomy" id="70611"/>
    <lineage>
        <taxon>Bacteria</taxon>
        <taxon>Pseudomonadati</taxon>
        <taxon>Pseudomonadota</taxon>
        <taxon>Gammaproteobacteria</taxon>
        <taxon>Legionellales</taxon>
        <taxon>Legionellaceae</taxon>
        <taxon>Legionella</taxon>
    </lineage>
</organism>
<protein>
    <submittedName>
        <fullName evidence="1">Uncharacterized protein</fullName>
    </submittedName>
</protein>
<sequence length="69" mass="7964">MSYTKKSAERLNKIQNGWFHVDGNISDSEDPQKKANPFWQFRVAIKPTHENAIKAAEALGRLHQFQKNP</sequence>
<name>A0A3A5LEA4_9GAMM</name>
<comment type="caution">
    <text evidence="1">The sequence shown here is derived from an EMBL/GenBank/DDBJ whole genome shotgun (WGS) entry which is preliminary data.</text>
</comment>
<dbReference type="AlphaFoldDB" id="A0A3A5LEA4"/>
<dbReference type="RefSeq" id="WP_115300932.1">
    <property type="nucleotide sequence ID" value="NZ_CAAAIR010000001.1"/>
</dbReference>
<accession>A0A3A5LEA4</accession>
<gene>
    <name evidence="1" type="ORF">D6J04_00265</name>
</gene>
<proteinExistence type="predicted"/>